<organism evidence="2 3">
    <name type="scientific">Lactuca sativa</name>
    <name type="common">Garden lettuce</name>
    <dbReference type="NCBI Taxonomy" id="4236"/>
    <lineage>
        <taxon>Eukaryota</taxon>
        <taxon>Viridiplantae</taxon>
        <taxon>Streptophyta</taxon>
        <taxon>Embryophyta</taxon>
        <taxon>Tracheophyta</taxon>
        <taxon>Spermatophyta</taxon>
        <taxon>Magnoliopsida</taxon>
        <taxon>eudicotyledons</taxon>
        <taxon>Gunneridae</taxon>
        <taxon>Pentapetalae</taxon>
        <taxon>asterids</taxon>
        <taxon>campanulids</taxon>
        <taxon>Asterales</taxon>
        <taxon>Asteraceae</taxon>
        <taxon>Cichorioideae</taxon>
        <taxon>Cichorieae</taxon>
        <taxon>Lactucinae</taxon>
        <taxon>Lactuca</taxon>
    </lineage>
</organism>
<dbReference type="PANTHER" id="PTHR45786:SF77">
    <property type="entry name" value="HELITRON HELICASE-LIKE DOMAIN-CONTAINING PROTEIN-RELATED"/>
    <property type="match status" value="1"/>
</dbReference>
<protein>
    <recommendedName>
        <fullName evidence="1">Helitron helicase-like domain-containing protein</fullName>
    </recommendedName>
</protein>
<dbReference type="InterPro" id="IPR025476">
    <property type="entry name" value="Helitron_helicase-like"/>
</dbReference>
<reference evidence="2 3" key="1">
    <citation type="journal article" date="2017" name="Nat. Commun.">
        <title>Genome assembly with in vitro proximity ligation data and whole-genome triplication in lettuce.</title>
        <authorList>
            <person name="Reyes-Chin-Wo S."/>
            <person name="Wang Z."/>
            <person name="Yang X."/>
            <person name="Kozik A."/>
            <person name="Arikit S."/>
            <person name="Song C."/>
            <person name="Xia L."/>
            <person name="Froenicke L."/>
            <person name="Lavelle D.O."/>
            <person name="Truco M.J."/>
            <person name="Xia R."/>
            <person name="Zhu S."/>
            <person name="Xu C."/>
            <person name="Xu H."/>
            <person name="Xu X."/>
            <person name="Cox K."/>
            <person name="Korf I."/>
            <person name="Meyers B.C."/>
            <person name="Michelmore R.W."/>
        </authorList>
    </citation>
    <scope>NUCLEOTIDE SEQUENCE [LARGE SCALE GENOMIC DNA]</scope>
    <source>
        <strain evidence="3">cv. Salinas</strain>
        <tissue evidence="2">Seedlings</tissue>
    </source>
</reference>
<name>A0A9R1WLD6_LACSA</name>
<comment type="caution">
    <text evidence="2">The sequence shown here is derived from an EMBL/GenBank/DDBJ whole genome shotgun (WGS) entry which is preliminary data.</text>
</comment>
<accession>A0A9R1WLD6</accession>
<evidence type="ECO:0000313" key="3">
    <source>
        <dbReference type="Proteomes" id="UP000235145"/>
    </source>
</evidence>
<feature type="domain" description="Helitron helicase-like" evidence="1">
    <location>
        <begin position="161"/>
        <end position="323"/>
    </location>
</feature>
<dbReference type="Pfam" id="PF14214">
    <property type="entry name" value="Helitron_like_N"/>
    <property type="match status" value="1"/>
</dbReference>
<sequence>MAEVRLSVDGSMCPQDVQGPRFLQLYIFDTDSEVHNRMHVFDSHKKKDLDSGITAKEIAATMNVDLYSVRLYNNVPDHRYGLPTPGSLGCIVTRDDSNCSTYDIIFYSKSGQPQRISKLHPAFMSLQYLLLFPFGVDGWSPFLKLGNETGCTAKTLTVNMYYTYYIHARQWVYSLLLQSCGLFQQFLVDAYTCAEEGRLSYILYHQTQLRSDYISVLYDALSKGGGDSRVVGKRVFLPASFIDAITKMPFRFVECMVIHTISLRLHWPKISHYMDVHGQYDTNNRVDIIARVFEIKVDAFIKFLKEDKTFGEVDTGLPHCHTLLWVTPLEKVKIVVDIDRYITTEFPDPILEATLYRTVATCTLHGPSRLLNKDAPCMKDGSCSKSFPKPFQETTIFDKDGYDHYKMNAFTCHMMESGTIVDNGLIKEEEVASRILEVEVSLWIWDLCFLEKLQKVPHCAYLLIVVLNCPSRP</sequence>
<keyword evidence="3" id="KW-1185">Reference proteome</keyword>
<evidence type="ECO:0000313" key="2">
    <source>
        <dbReference type="EMBL" id="KAJ0224877.1"/>
    </source>
</evidence>
<proteinExistence type="predicted"/>
<gene>
    <name evidence="2" type="ORF">LSAT_V11C100025440</name>
</gene>
<evidence type="ECO:0000259" key="1">
    <source>
        <dbReference type="Pfam" id="PF14214"/>
    </source>
</evidence>
<dbReference type="EMBL" id="NBSK02000001">
    <property type="protein sequence ID" value="KAJ0224877.1"/>
    <property type="molecule type" value="Genomic_DNA"/>
</dbReference>
<dbReference type="AlphaFoldDB" id="A0A9R1WLD6"/>
<dbReference type="PANTHER" id="PTHR45786">
    <property type="entry name" value="DNA BINDING PROTEIN-LIKE"/>
    <property type="match status" value="1"/>
</dbReference>
<dbReference type="Proteomes" id="UP000235145">
    <property type="component" value="Unassembled WGS sequence"/>
</dbReference>